<sequence length="406" mass="45667">MHKAKEWLYHLQVSGCHPWIQFNGLRGVESATLNAMSKSLTVSNADRLAAPATAMQTTDRFNENLARPPSDQDLAPTSAEYRRSSPTLSTKRARTPLAALTLGSLHRVFMFESSGQPELRQPGMQHALQRYNRAIRHGHFKSATGHVLSGLRILHQIDSQSQSRSLDTLRSLFTTLRLQVQTYEHEGRLPNPGETLKMEPEAVDLSRPAVSFECLSTTLNLILTRLNWLTSGDYQTQHNQNEHYVGTLNDTVATQSQLARIQNGLHIWSKQLDQFKECTLDAQAAAFEKIVVLAEEIVADYQRSQHSDGLPSAKFLSFGIISPLWTVATKCRVSRMRHRAIVILKRCQHREGVWDSGLYAALASRVVQLEEETEGLTAREYMPKDISTDARVTVLSAWLIMRAEEA</sequence>
<keyword evidence="9" id="KW-1185">Reference proteome</keyword>
<name>A0A5N5WWU3_9EURO</name>
<organism evidence="8 9">
    <name type="scientific">Aspergillus leporis</name>
    <dbReference type="NCBI Taxonomy" id="41062"/>
    <lineage>
        <taxon>Eukaryota</taxon>
        <taxon>Fungi</taxon>
        <taxon>Dikarya</taxon>
        <taxon>Ascomycota</taxon>
        <taxon>Pezizomycotina</taxon>
        <taxon>Eurotiomycetes</taxon>
        <taxon>Eurotiomycetidae</taxon>
        <taxon>Eurotiales</taxon>
        <taxon>Aspergillaceae</taxon>
        <taxon>Aspergillus</taxon>
        <taxon>Aspergillus subgen. Circumdati</taxon>
    </lineage>
</organism>
<evidence type="ECO:0000313" key="9">
    <source>
        <dbReference type="Proteomes" id="UP000326565"/>
    </source>
</evidence>
<dbReference type="OrthoDB" id="2593732at2759"/>
<keyword evidence="6" id="KW-0539">Nucleus</keyword>
<gene>
    <name evidence="8" type="ORF">BDV29DRAFT_159251</name>
</gene>
<evidence type="ECO:0000313" key="8">
    <source>
        <dbReference type="EMBL" id="KAB8071684.1"/>
    </source>
</evidence>
<evidence type="ECO:0000256" key="5">
    <source>
        <dbReference type="ARBA" id="ARBA00023163"/>
    </source>
</evidence>
<dbReference type="EMBL" id="ML732266">
    <property type="protein sequence ID" value="KAB8071684.1"/>
    <property type="molecule type" value="Genomic_DNA"/>
</dbReference>
<evidence type="ECO:0000256" key="6">
    <source>
        <dbReference type="ARBA" id="ARBA00023242"/>
    </source>
</evidence>
<keyword evidence="5" id="KW-0804">Transcription</keyword>
<dbReference type="InterPro" id="IPR052360">
    <property type="entry name" value="Transcr_Regulatory_Proteins"/>
</dbReference>
<evidence type="ECO:0000256" key="4">
    <source>
        <dbReference type="ARBA" id="ARBA00023125"/>
    </source>
</evidence>
<keyword evidence="2" id="KW-0862">Zinc</keyword>
<keyword evidence="4" id="KW-0238">DNA-binding</keyword>
<keyword evidence="1" id="KW-0479">Metal-binding</keyword>
<keyword evidence="3" id="KW-0805">Transcription regulation</keyword>
<reference evidence="8 9" key="1">
    <citation type="submission" date="2019-04" db="EMBL/GenBank/DDBJ databases">
        <title>Friends and foes A comparative genomics study of 23 Aspergillus species from section Flavi.</title>
        <authorList>
            <consortium name="DOE Joint Genome Institute"/>
            <person name="Kjaerbolling I."/>
            <person name="Vesth T."/>
            <person name="Frisvad J.C."/>
            <person name="Nybo J.L."/>
            <person name="Theobald S."/>
            <person name="Kildgaard S."/>
            <person name="Isbrandt T."/>
            <person name="Kuo A."/>
            <person name="Sato A."/>
            <person name="Lyhne E.K."/>
            <person name="Kogle M.E."/>
            <person name="Wiebenga A."/>
            <person name="Kun R.S."/>
            <person name="Lubbers R.J."/>
            <person name="Makela M.R."/>
            <person name="Barry K."/>
            <person name="Chovatia M."/>
            <person name="Clum A."/>
            <person name="Daum C."/>
            <person name="Haridas S."/>
            <person name="He G."/>
            <person name="LaButti K."/>
            <person name="Lipzen A."/>
            <person name="Mondo S."/>
            <person name="Riley R."/>
            <person name="Salamov A."/>
            <person name="Simmons B.A."/>
            <person name="Magnuson J.K."/>
            <person name="Henrissat B."/>
            <person name="Mortensen U.H."/>
            <person name="Larsen T.O."/>
            <person name="Devries R.P."/>
            <person name="Grigoriev I.V."/>
            <person name="Machida M."/>
            <person name="Baker S.E."/>
            <person name="Andersen M.R."/>
        </authorList>
    </citation>
    <scope>NUCLEOTIDE SEQUENCE [LARGE SCALE GENOMIC DNA]</scope>
    <source>
        <strain evidence="8 9">CBS 151.66</strain>
    </source>
</reference>
<evidence type="ECO:0000256" key="7">
    <source>
        <dbReference type="SAM" id="MobiDB-lite"/>
    </source>
</evidence>
<dbReference type="AlphaFoldDB" id="A0A5N5WWU3"/>
<dbReference type="Proteomes" id="UP000326565">
    <property type="component" value="Unassembled WGS sequence"/>
</dbReference>
<dbReference type="PANTHER" id="PTHR36206:SF12">
    <property type="entry name" value="ASPERCRYPTIN BIOSYNTHESIS CLUSTER-SPECIFIC TRANSCRIPTION REGULATOR ATNN-RELATED"/>
    <property type="match status" value="1"/>
</dbReference>
<dbReference type="GO" id="GO:0003677">
    <property type="term" value="F:DNA binding"/>
    <property type="evidence" value="ECO:0007669"/>
    <property type="project" value="UniProtKB-KW"/>
</dbReference>
<evidence type="ECO:0000256" key="1">
    <source>
        <dbReference type="ARBA" id="ARBA00022723"/>
    </source>
</evidence>
<protein>
    <submittedName>
        <fullName evidence="8">Uncharacterized protein</fullName>
    </submittedName>
</protein>
<evidence type="ECO:0000256" key="2">
    <source>
        <dbReference type="ARBA" id="ARBA00022833"/>
    </source>
</evidence>
<evidence type="ECO:0000256" key="3">
    <source>
        <dbReference type="ARBA" id="ARBA00023015"/>
    </source>
</evidence>
<dbReference type="PANTHER" id="PTHR36206">
    <property type="entry name" value="ASPERCRYPTIN BIOSYNTHESIS CLUSTER-SPECIFIC TRANSCRIPTION REGULATOR ATNN-RELATED"/>
    <property type="match status" value="1"/>
</dbReference>
<feature type="region of interest" description="Disordered" evidence="7">
    <location>
        <begin position="62"/>
        <end position="92"/>
    </location>
</feature>
<dbReference type="GO" id="GO:0046872">
    <property type="term" value="F:metal ion binding"/>
    <property type="evidence" value="ECO:0007669"/>
    <property type="project" value="UniProtKB-KW"/>
</dbReference>
<proteinExistence type="predicted"/>
<accession>A0A5N5WWU3</accession>